<name>A0AC34Q720_9BILA</name>
<evidence type="ECO:0000313" key="2">
    <source>
        <dbReference type="WBParaSite" id="JU765_v2.g1367.t1"/>
    </source>
</evidence>
<accession>A0AC34Q720</accession>
<organism evidence="1 2">
    <name type="scientific">Panagrolaimus sp. JU765</name>
    <dbReference type="NCBI Taxonomy" id="591449"/>
    <lineage>
        <taxon>Eukaryota</taxon>
        <taxon>Metazoa</taxon>
        <taxon>Ecdysozoa</taxon>
        <taxon>Nematoda</taxon>
        <taxon>Chromadorea</taxon>
        <taxon>Rhabditida</taxon>
        <taxon>Tylenchina</taxon>
        <taxon>Panagrolaimomorpha</taxon>
        <taxon>Panagrolaimoidea</taxon>
        <taxon>Panagrolaimidae</taxon>
        <taxon>Panagrolaimus</taxon>
    </lineage>
</organism>
<dbReference type="WBParaSite" id="JU765_v2.g1367.t1">
    <property type="protein sequence ID" value="JU765_v2.g1367.t1"/>
    <property type="gene ID" value="JU765_v2.g1367"/>
</dbReference>
<dbReference type="Proteomes" id="UP000887576">
    <property type="component" value="Unplaced"/>
</dbReference>
<proteinExistence type="predicted"/>
<reference evidence="2" key="1">
    <citation type="submission" date="2022-11" db="UniProtKB">
        <authorList>
            <consortium name="WormBaseParasite"/>
        </authorList>
    </citation>
    <scope>IDENTIFICATION</scope>
</reference>
<sequence>MGSQIPVEVMTVLSEFRDSLKNFNAAVKEFSNVPFEEMQSHPLISQAEVNYATMHATNTLAAINLHLKGKNPEDDDELQAEMKRCDRLKLKVEFARDLVLRPQINKFAANAFVRNALFDVTGTPLQNDWVDEKILDRITGNKQTDENFETGKSNEEEKMEH</sequence>
<protein>
    <submittedName>
        <fullName evidence="2">Nuclear nucleic acid-binding protein C1D</fullName>
    </submittedName>
</protein>
<evidence type="ECO:0000313" key="1">
    <source>
        <dbReference type="Proteomes" id="UP000887576"/>
    </source>
</evidence>